<dbReference type="GO" id="GO:0042575">
    <property type="term" value="C:DNA polymerase complex"/>
    <property type="evidence" value="ECO:0007669"/>
    <property type="project" value="UniProtKB-ARBA"/>
</dbReference>
<dbReference type="OrthoDB" id="6602337at2759"/>
<feature type="signal peptide" evidence="1">
    <location>
        <begin position="1"/>
        <end position="26"/>
    </location>
</feature>
<keyword evidence="1" id="KW-0732">Signal</keyword>
<dbReference type="InterPro" id="IPR012337">
    <property type="entry name" value="RNaseH-like_sf"/>
</dbReference>
<dbReference type="AlphaFoldDB" id="A0A7F5RF09"/>
<reference evidence="3 4" key="1">
    <citation type="submission" date="2025-04" db="UniProtKB">
        <authorList>
            <consortium name="RefSeq"/>
        </authorList>
    </citation>
    <scope>IDENTIFICATION</scope>
    <source>
        <tissue evidence="3 4">Entire body</tissue>
    </source>
</reference>
<dbReference type="InterPro" id="IPR043502">
    <property type="entry name" value="DNA/RNA_pol_sf"/>
</dbReference>
<organism evidence="2 4">
    <name type="scientific">Agrilus planipennis</name>
    <name type="common">Emerald ash borer</name>
    <name type="synonym">Agrilus marcopoli</name>
    <dbReference type="NCBI Taxonomy" id="224129"/>
    <lineage>
        <taxon>Eukaryota</taxon>
        <taxon>Metazoa</taxon>
        <taxon>Ecdysozoa</taxon>
        <taxon>Arthropoda</taxon>
        <taxon>Hexapoda</taxon>
        <taxon>Insecta</taxon>
        <taxon>Pterygota</taxon>
        <taxon>Neoptera</taxon>
        <taxon>Endopterygota</taxon>
        <taxon>Coleoptera</taxon>
        <taxon>Polyphaga</taxon>
        <taxon>Elateriformia</taxon>
        <taxon>Buprestoidea</taxon>
        <taxon>Buprestidae</taxon>
        <taxon>Agrilinae</taxon>
        <taxon>Agrilus</taxon>
    </lineage>
</organism>
<feature type="chain" id="PRO_5044657278" evidence="1">
    <location>
        <begin position="27"/>
        <end position="1255"/>
    </location>
</feature>
<dbReference type="InterPro" id="IPR023211">
    <property type="entry name" value="DNA_pol_palm_dom_sf"/>
</dbReference>
<sequence>MSAKKVLKLLIFTITSLVKTLQTTYSEDAARDGLKNCTKAVRTIKMLLKKATTVGEKQQLLSQLANVKSYRNQIKVSVRHGSGMTGEVLTSSRPSKRVKWDDSEIAFDSRIRTGVISNLKHKDPRQFLADCFILFKRRIANVLKKEESLKVNAILGGQFLLQKADRIIEETKYFNTRNDPIYRDTDLEEWFQETISQPILNQLDEFQERDSGWTLSSITNLGIHINKFTPQLGSSYVELPRQIKIKEACINIKNMDGACFAWAVVSALYPVHKNSDRTASYPHYSKVLNIKGIQFPMTTRQIPRFENQNNLSINLYGLKKCKNTFIILPTYLTKNKMEKHINLLFIQDRYEDDDLDDANIPMKYHFCWIKNLSRLLSSQLSKHDGKKHFCDRCLHYFSSQDRLSEHYKDCKNVNDCCIRLPSGGEQKHLKFKNFKNKEKMPFIVYADLESVLEKVVNSGNKYQRHVPAAIGYYVKCSYDPTLSFYRSYRGEDCMSWFAQQMCCFAEDVETVYLCPFDIRMTPEQQAEFERATHCHICEQPFGPDDIKVRDHCHFIAENNYRGAAHNACNINYKDGVIIPVVFHNLSGYDSHFILENIANDVSGRVDLLPITKEKYISFTKNIDQNLIKLRFIDSFRFMSSALDTLSSYLTEFQNLRSQFPELDENMFKLLTKKGVYPYDFMENFDKFNFDSLPEQKHFYNQLTDNDISDDEYAHAQNIWTKFNIKTLGEYTDLYMKTDILLLADVFEQFRSSCHKTYGLDPAHYYTLPGYTWDCMLFKTRQTLELLTDIDQIMFVERGIRGGLSQCSKRKSLANNKYLQNYDSTKPTQYLTYFDINNQYGWAMSQYLPYGGFEWVQDSNTIDVTTVSDTSNVGYLLEVDLTYPRHLHDLHRDLPFCPEHNAPPNCNTGSKLLATLYDKTRYVIHYCALKQAIKHGLIITKIHRALKFNQSPWLRAYIDMNTALRQAATNEFEKNLFKLMNNAVFGKTMENIRKRSVVKLVSKWNGRYGAEALIAKPEFKAATIFNENLVAIELNKTEVYFNKPIYVGMSILDLAKTTIYDFHYEYMLPEFGEDCSVLYTDTDSLIYEIRNKDIYEVIQRDCHTRFDTSDYPQDNKYNIPQVNKKVLGMMKDEFNGVPVELFIGLRSKMYAVKQAVNNSNAIRTEIGLTKKIKGIKRSVIKRVITLDDFVECVDNFKTKYISQNLIRSEKHAVFSITQDKIALNPHDDKRYLIKGSYETFPWGHYFIKDDGDESLE</sequence>
<evidence type="ECO:0000313" key="3">
    <source>
        <dbReference type="RefSeq" id="XP_025834551.1"/>
    </source>
</evidence>
<proteinExistence type="predicted"/>
<keyword evidence="2" id="KW-1185">Reference proteome</keyword>
<dbReference type="PANTHER" id="PTHR31511">
    <property type="entry name" value="PROTEIN CBG23764"/>
    <property type="match status" value="1"/>
</dbReference>
<dbReference type="Proteomes" id="UP000192223">
    <property type="component" value="Unplaced"/>
</dbReference>
<dbReference type="RefSeq" id="XP_025834552.1">
    <property type="nucleotide sequence ID" value="XM_025978767.1"/>
</dbReference>
<dbReference type="SUPFAM" id="SSF53098">
    <property type="entry name" value="Ribonuclease H-like"/>
    <property type="match status" value="1"/>
</dbReference>
<dbReference type="GeneID" id="112905742"/>
<gene>
    <name evidence="3 4 5" type="primary">LOC112905742</name>
</gene>
<accession>A0A7F5RF09</accession>
<dbReference type="GO" id="GO:0071897">
    <property type="term" value="P:DNA biosynthetic process"/>
    <property type="evidence" value="ECO:0007669"/>
    <property type="project" value="UniProtKB-ARBA"/>
</dbReference>
<dbReference type="PANTHER" id="PTHR31511:SF12">
    <property type="entry name" value="RHO TERMINATION FACTOR N-TERMINAL DOMAIN-CONTAINING PROTEIN"/>
    <property type="match status" value="1"/>
</dbReference>
<evidence type="ECO:0000313" key="5">
    <source>
        <dbReference type="RefSeq" id="XP_025834553.1"/>
    </source>
</evidence>
<evidence type="ECO:0000313" key="4">
    <source>
        <dbReference type="RefSeq" id="XP_025834552.1"/>
    </source>
</evidence>
<name>A0A7F5RF09_AGRPL</name>
<evidence type="ECO:0000256" key="1">
    <source>
        <dbReference type="SAM" id="SignalP"/>
    </source>
</evidence>
<evidence type="ECO:0000313" key="2">
    <source>
        <dbReference type="Proteomes" id="UP000192223"/>
    </source>
</evidence>
<dbReference type="RefSeq" id="XP_025834553.1">
    <property type="nucleotide sequence ID" value="XM_025978768.1"/>
</dbReference>
<dbReference type="Gene3D" id="3.90.1600.10">
    <property type="entry name" value="Palm domain of DNA polymerase"/>
    <property type="match status" value="1"/>
</dbReference>
<protein>
    <submittedName>
        <fullName evidence="3">Uncharacterized protein LOC112905742 isoform X1</fullName>
    </submittedName>
    <submittedName>
        <fullName evidence="4">Uncharacterized protein LOC112905742 isoform X2</fullName>
    </submittedName>
    <submittedName>
        <fullName evidence="5">Uncharacterized protein LOC112905742 isoform X3</fullName>
    </submittedName>
</protein>
<dbReference type="SUPFAM" id="SSF56672">
    <property type="entry name" value="DNA/RNA polymerases"/>
    <property type="match status" value="1"/>
</dbReference>
<dbReference type="RefSeq" id="XP_025834551.1">
    <property type="nucleotide sequence ID" value="XM_025978766.1"/>
</dbReference>
<dbReference type="KEGG" id="apln:112905742"/>